<dbReference type="Pfam" id="PF09511">
    <property type="entry name" value="RNA_lig_T4_1"/>
    <property type="match status" value="1"/>
</dbReference>
<evidence type="ECO:0000256" key="3">
    <source>
        <dbReference type="ARBA" id="ARBA00022679"/>
    </source>
</evidence>
<evidence type="ECO:0000256" key="11">
    <source>
        <dbReference type="ARBA" id="ARBA00023268"/>
    </source>
</evidence>
<evidence type="ECO:0000259" key="19">
    <source>
        <dbReference type="Pfam" id="PF08303"/>
    </source>
</evidence>
<dbReference type="GO" id="GO:0006388">
    <property type="term" value="P:tRNA splicing, via endonucleolytic cleavage and ligation"/>
    <property type="evidence" value="ECO:0007669"/>
    <property type="project" value="UniProtKB-UniRule"/>
</dbReference>
<evidence type="ECO:0000256" key="4">
    <source>
        <dbReference type="ARBA" id="ARBA00022694"/>
    </source>
</evidence>
<dbReference type="GO" id="GO:0051730">
    <property type="term" value="F:GTP-dependent polyribonucleotide 5'-hydroxyl-kinase activity"/>
    <property type="evidence" value="ECO:0007669"/>
    <property type="project" value="InterPro"/>
</dbReference>
<keyword evidence="2 16" id="KW-0436">Ligase</keyword>
<dbReference type="InterPro" id="IPR027417">
    <property type="entry name" value="P-loop_NTPase"/>
</dbReference>
<evidence type="ECO:0000256" key="13">
    <source>
        <dbReference type="ARBA" id="ARBA00055002"/>
    </source>
</evidence>
<evidence type="ECO:0000256" key="2">
    <source>
        <dbReference type="ARBA" id="ARBA00022598"/>
    </source>
</evidence>
<dbReference type="SUPFAM" id="SSF56091">
    <property type="entry name" value="DNA ligase/mRNA capping enzyme, catalytic domain"/>
    <property type="match status" value="1"/>
</dbReference>
<evidence type="ECO:0000256" key="17">
    <source>
        <dbReference type="PIRSR" id="PIRSR019634-50"/>
    </source>
</evidence>
<evidence type="ECO:0000313" key="21">
    <source>
        <dbReference type="EMBL" id="KGR05175.1"/>
    </source>
</evidence>
<keyword evidence="7" id="KW-0255">Endonuclease</keyword>
<dbReference type="FunFam" id="3.40.50.300:FF:001934">
    <property type="entry name" value="tRNA ligase"/>
    <property type="match status" value="1"/>
</dbReference>
<dbReference type="InterPro" id="IPR012387">
    <property type="entry name" value="Trl1_fun"/>
</dbReference>
<gene>
    <name evidence="21" type="ORF">MG3_05170</name>
</gene>
<feature type="active site" description="N6-AMP-lysine intermediate" evidence="17">
    <location>
        <position position="108"/>
    </location>
</feature>
<evidence type="ECO:0000259" key="18">
    <source>
        <dbReference type="Pfam" id="PF08302"/>
    </source>
</evidence>
<dbReference type="PANTHER" id="PTHR32004">
    <property type="entry name" value="TRNA LIGASE"/>
    <property type="match status" value="1"/>
</dbReference>
<keyword evidence="11" id="KW-0511">Multifunctional enzyme</keyword>
<keyword evidence="3" id="KW-0808">Transferase</keyword>
<evidence type="ECO:0000256" key="7">
    <source>
        <dbReference type="ARBA" id="ARBA00022759"/>
    </source>
</evidence>
<dbReference type="Pfam" id="PF08303">
    <property type="entry name" value="tRNA_lig_kinase"/>
    <property type="match status" value="1"/>
</dbReference>
<evidence type="ECO:0000256" key="15">
    <source>
        <dbReference type="ARBA" id="ARBA00073988"/>
    </source>
</evidence>
<dbReference type="PIRSF" id="PIRSF019634">
    <property type="entry name" value="tRNA_lig_yeast"/>
    <property type="match status" value="1"/>
</dbReference>
<keyword evidence="6" id="KW-0547">Nucleotide-binding</keyword>
<dbReference type="EMBL" id="AJIX01000040">
    <property type="protein sequence ID" value="KGR05175.1"/>
    <property type="molecule type" value="Genomic_DNA"/>
</dbReference>
<keyword evidence="10" id="KW-0067">ATP-binding</keyword>
<dbReference type="GO" id="GO:0005524">
    <property type="term" value="F:ATP binding"/>
    <property type="evidence" value="ECO:0007669"/>
    <property type="project" value="UniProtKB-UniRule"/>
</dbReference>
<dbReference type="InterPro" id="IPR015965">
    <property type="entry name" value="tRNA_lig_PDEase"/>
</dbReference>
<dbReference type="InterPro" id="IPR015966">
    <property type="entry name" value="tRNA_lig_kin_fungi"/>
</dbReference>
<keyword evidence="5" id="KW-0540">Nuclease</keyword>
<comment type="caution">
    <text evidence="21">The sequence shown here is derived from an EMBL/GenBank/DDBJ whole genome shotgun (WGS) entry which is preliminary data.</text>
</comment>
<dbReference type="Gene3D" id="3.40.50.300">
    <property type="entry name" value="P-loop containing nucleotide triphosphate hydrolases"/>
    <property type="match status" value="1"/>
</dbReference>
<reference evidence="21 22" key="1">
    <citation type="submission" date="2013-12" db="EMBL/GenBank/DDBJ databases">
        <title>The Genome Sequence of Candida albicans P78048.</title>
        <authorList>
            <consortium name="The Broad Institute Genome Sequencing Platform"/>
            <consortium name="The Broad Institute Genome Sequencing Center for Infectious Disease"/>
            <person name="Cuomo C."/>
            <person name="Bennett R."/>
            <person name="Hirakawa M."/>
            <person name="Noverr M."/>
            <person name="Mitchell A."/>
            <person name="Young S.K."/>
            <person name="Zeng Q."/>
            <person name="Gargeya S."/>
            <person name="Fitzgerald M."/>
            <person name="Abouelleil A."/>
            <person name="Alvarado L."/>
            <person name="Berlin A.M."/>
            <person name="Chapman S.B."/>
            <person name="Dewar J."/>
            <person name="Goldberg J."/>
            <person name="Griggs A."/>
            <person name="Gujja S."/>
            <person name="Hansen M."/>
            <person name="Howarth C."/>
            <person name="Imamovic A."/>
            <person name="Larimer J."/>
            <person name="McCowan C."/>
            <person name="Murphy C."/>
            <person name="Pearson M."/>
            <person name="Priest M."/>
            <person name="Roberts A."/>
            <person name="Saif S."/>
            <person name="Shea T."/>
            <person name="Sykes S."/>
            <person name="Wortman J."/>
            <person name="Nusbaum C."/>
            <person name="Birren B."/>
        </authorList>
    </citation>
    <scope>NUCLEOTIDE SEQUENCE [LARGE SCALE GENOMIC DNA]</scope>
    <source>
        <strain evidence="21 22">P78048</strain>
    </source>
</reference>
<dbReference type="GO" id="GO:0008081">
    <property type="term" value="F:phosphoric diester hydrolase activity"/>
    <property type="evidence" value="ECO:0007669"/>
    <property type="project" value="InterPro"/>
</dbReference>
<evidence type="ECO:0000256" key="16">
    <source>
        <dbReference type="PIRNR" id="PIRNR019634"/>
    </source>
</evidence>
<dbReference type="InterPro" id="IPR019039">
    <property type="entry name" value="T4-Rnl1-like_N"/>
</dbReference>
<comment type="catalytic activity">
    <reaction evidence="12 16">
        <text>ATP + (ribonucleotide)n-3'-hydroxyl + 5'-phospho-(ribonucleotide)m = (ribonucleotide)n+m + AMP + diphosphate.</text>
        <dbReference type="EC" id="6.5.1.3"/>
    </reaction>
</comment>
<organism evidence="21 22">
    <name type="scientific">Candida albicans P78048</name>
    <dbReference type="NCBI Taxonomy" id="1094989"/>
    <lineage>
        <taxon>Eukaryota</taxon>
        <taxon>Fungi</taxon>
        <taxon>Dikarya</taxon>
        <taxon>Ascomycota</taxon>
        <taxon>Saccharomycotina</taxon>
        <taxon>Pichiomycetes</taxon>
        <taxon>Debaryomycetaceae</taxon>
        <taxon>Candida/Lodderomyces clade</taxon>
        <taxon>Candida</taxon>
    </lineage>
</organism>
<evidence type="ECO:0000256" key="14">
    <source>
        <dbReference type="ARBA" id="ARBA00061627"/>
    </source>
</evidence>
<feature type="domain" description="tRNA ligase phosphodiesterase" evidence="18">
    <location>
        <begin position="589"/>
        <end position="788"/>
    </location>
</feature>
<evidence type="ECO:0000259" key="20">
    <source>
        <dbReference type="Pfam" id="PF09511"/>
    </source>
</evidence>
<keyword evidence="4 16" id="KW-0819">tRNA processing</keyword>
<evidence type="ECO:0000313" key="22">
    <source>
        <dbReference type="Proteomes" id="UP000030161"/>
    </source>
</evidence>
<comment type="function">
    <text evidence="13">One of the two proteins required for the splicing of precursor tRNA molecules containing introns. The ligation activity requires three enzymatic activities: phosphorylation of the 5' terminus of the 3' half-tRNA in the presence of ATP, opening of the 2'3'-cyclic phosphodiester bond of the 5' half-tRNA leaving a 2'-phosphomonoester and ligation of the two tRNA halves in an ATP-dependent reaction.</text>
</comment>
<dbReference type="GO" id="GO:0004519">
    <property type="term" value="F:endonuclease activity"/>
    <property type="evidence" value="ECO:0007669"/>
    <property type="project" value="UniProtKB-KW"/>
</dbReference>
<feature type="domain" description="T4 RNA ligase 1-like N-terminal" evidence="20">
    <location>
        <begin position="61"/>
        <end position="308"/>
    </location>
</feature>
<sequence>MKDSQSDIIELCNKLNEATKLKRNGKSIKLTNFVSNTQIKLDSWKFLEWDYGKPSVQLPIQARGLFTLNNDTIAVRGYDKFFNVEEKPFTKETNLKTSTHGPYEVTLKENGCIIFISGLSTGDIVVCSKHSTGDRIDDNESDKTTTATATATAPTRNHAKQGEFELLQQFDGDQQKVKQLAHYLYENNLTVVAELCDDEFEEHVLPYPKDKSGLYVHGLNYNTITFKTLPMDQVLQFAKEWGFKYVSYLTYDNADELFKFLHKCSETGTYNGREIEGFVIRCHRQSHTNGDTDGDCFFFKYKFEQPYLLYRQFREVTKQLLNGTPINSIKIKKNKPITKKYLQFVEKLFEQEPEIARNFENGFDIIKVRQLFLQSLNETNGMNLLSIDSELSDQLKNLALANGNEGLSTTTKYIFVPIATIGCGKTTVFNTLNNLFPQWTHIQNDNISKKAKLKICDLTLLALEDDDQSVVLFDRNNSASRERRQIFTTIDQKRDEHLDDTVDLKYIAINFIPEDLSEEELWDITYNRVIQRGDNHQSIKSKSDENLVESVMKGFIQRYQPINTSRSPDDQFDHVIHLKLSKDENSSKSSLENVRIIIDDLVQNFPDLIKEKPADELINECFQKALDYKPTFVKNMTANTIKKDPTYYGIAMHYSSILENLEIVSHNEHFQNIKSHIQTEFHVTLGHIASSKQDKAGRVKWKKLVKTLGKGDPNKPKSALKFFADVKLLQIVINTDKLACIKVEILKIYDTNDVLQSEIEPINKQLHITIGCIPPATAVESNITLEELYDNPDEQELKPDGTYKCGDDTLHVFNFDNPDLKLFSQQLFVAYQ</sequence>
<comment type="similarity">
    <text evidence="14 16">Belongs to the TRL1 family.</text>
</comment>
<evidence type="ECO:0000256" key="6">
    <source>
        <dbReference type="ARBA" id="ARBA00022741"/>
    </source>
</evidence>
<evidence type="ECO:0000256" key="5">
    <source>
        <dbReference type="ARBA" id="ARBA00022722"/>
    </source>
</evidence>
<dbReference type="PANTHER" id="PTHR32004:SF1">
    <property type="entry name" value="TRNA LIGASE"/>
    <property type="match status" value="1"/>
</dbReference>
<evidence type="ECO:0000256" key="10">
    <source>
        <dbReference type="ARBA" id="ARBA00022840"/>
    </source>
</evidence>
<proteinExistence type="inferred from homology"/>
<name>A0AB34PLE0_CANAX</name>
<dbReference type="GO" id="GO:0003972">
    <property type="term" value="F:RNA ligase (ATP) activity"/>
    <property type="evidence" value="ECO:0007669"/>
    <property type="project" value="UniProtKB-UniRule"/>
</dbReference>
<evidence type="ECO:0000256" key="8">
    <source>
        <dbReference type="ARBA" id="ARBA00022777"/>
    </source>
</evidence>
<dbReference type="Pfam" id="PF08302">
    <property type="entry name" value="tRNA_lig_CPD"/>
    <property type="match status" value="1"/>
</dbReference>
<evidence type="ECO:0000256" key="9">
    <source>
        <dbReference type="ARBA" id="ARBA00022801"/>
    </source>
</evidence>
<dbReference type="SUPFAM" id="SSF52540">
    <property type="entry name" value="P-loop containing nucleoside triphosphate hydrolases"/>
    <property type="match status" value="1"/>
</dbReference>
<dbReference type="Proteomes" id="UP000030161">
    <property type="component" value="Unassembled WGS sequence"/>
</dbReference>
<evidence type="ECO:0000256" key="12">
    <source>
        <dbReference type="ARBA" id="ARBA00034038"/>
    </source>
</evidence>
<keyword evidence="8" id="KW-0418">Kinase</keyword>
<dbReference type="GO" id="GO:0005634">
    <property type="term" value="C:nucleus"/>
    <property type="evidence" value="ECO:0007669"/>
    <property type="project" value="TreeGrafter"/>
</dbReference>
<feature type="domain" description="tRNA ligase kinase" evidence="19">
    <location>
        <begin position="414"/>
        <end position="580"/>
    </location>
</feature>
<accession>A0AB34PLE0</accession>
<evidence type="ECO:0000256" key="1">
    <source>
        <dbReference type="ARBA" id="ARBA00012724"/>
    </source>
</evidence>
<dbReference type="EC" id="6.5.1.3" evidence="1 16"/>
<protein>
    <recommendedName>
        <fullName evidence="15 16">tRNA ligase</fullName>
        <ecNumber evidence="1 16">6.5.1.3</ecNumber>
    </recommendedName>
</protein>
<keyword evidence="9" id="KW-0378">Hydrolase</keyword>
<dbReference type="AlphaFoldDB" id="A0AB34PLE0"/>